<dbReference type="EMBL" id="BJXA01000042">
    <property type="protein sequence ID" value="GEM40844.1"/>
    <property type="molecule type" value="Genomic_DNA"/>
</dbReference>
<feature type="domain" description="Gp28/Gp37-like" evidence="1">
    <location>
        <begin position="36"/>
        <end position="523"/>
    </location>
</feature>
<proteinExistence type="predicted"/>
<name>A0A511MJP4_9NOCA</name>
<gene>
    <name evidence="2" type="ORF">NN4_53630</name>
</gene>
<dbReference type="Proteomes" id="UP000321424">
    <property type="component" value="Unassembled WGS sequence"/>
</dbReference>
<dbReference type="Pfam" id="PF14594">
    <property type="entry name" value="Sipho_Gp37"/>
    <property type="match status" value="1"/>
</dbReference>
<dbReference type="RefSeq" id="WP_246181089.1">
    <property type="nucleotide sequence ID" value="NZ_BJXA01000042.1"/>
</dbReference>
<protein>
    <submittedName>
        <fullName evidence="2">Bacteriophage protein</fullName>
    </submittedName>
</protein>
<dbReference type="AlphaFoldDB" id="A0A511MJP4"/>
<evidence type="ECO:0000259" key="1">
    <source>
        <dbReference type="Pfam" id="PF14594"/>
    </source>
</evidence>
<organism evidence="2 3">
    <name type="scientific">Nocardia ninae NBRC 108245</name>
    <dbReference type="NCBI Taxonomy" id="1210091"/>
    <lineage>
        <taxon>Bacteria</taxon>
        <taxon>Bacillati</taxon>
        <taxon>Actinomycetota</taxon>
        <taxon>Actinomycetes</taxon>
        <taxon>Mycobacteriales</taxon>
        <taxon>Nocardiaceae</taxon>
        <taxon>Nocardia</taxon>
    </lineage>
</organism>
<comment type="caution">
    <text evidence="2">The sequence shown here is derived from an EMBL/GenBank/DDBJ whole genome shotgun (WGS) entry which is preliminary data.</text>
</comment>
<accession>A0A511MJP4</accession>
<keyword evidence="3" id="KW-1185">Reference proteome</keyword>
<evidence type="ECO:0000313" key="3">
    <source>
        <dbReference type="Proteomes" id="UP000321424"/>
    </source>
</evidence>
<dbReference type="InterPro" id="IPR029432">
    <property type="entry name" value="Gp28/Gp37-like_dom"/>
</dbReference>
<evidence type="ECO:0000313" key="2">
    <source>
        <dbReference type="EMBL" id="GEM40844.1"/>
    </source>
</evidence>
<sequence>MGALVKSTIVDLNEVHRQIQARKAQWVQDRLRKALIRIWDGDMRLFGEVVGELAHGFTFVENDTGTAYLKLSLSHYIAKWIINHRGRQKKNVMVTFDKQGARWSGAMDNYKVVKEKDGRTYLEVSFLHDYEHLKHLIIFSNPWLPPELQFPKIWAAFGPARWSLCITLLFAVMRKEGSWWSLPDDPLDPSKWFNFDQTTWSMVVKPFSILNDRSVFALVFSRFKPFHDVAKQILQDGQLHIEARRYLPGDPPPWPGAKLKPGCLVFGIEDKSAWTNGTSFDGDLINGLVRMVTSIGSNGLTENRDFVANPNFPDEYYDPTFRGTMAEAPWVVFEESPYTGIESSEFIYYEATDTKVVIGGHSAPGVNEALGATIIAVAGFLGSLITQSQIGSAVEMILRPLYTDVVAAFQSWQDVPRAQELGWTHYYERWGSGGGDRAYTLAALVALRAGLWASRRRTAHSVKIADSVPYRLGDQGQGDFWLGDRVGTTVLGMPENLVYVERVTKISYEYTSDGPSGWQIDIGHREPEDPMMAAFDQLRDILSALQQLGVV</sequence>
<reference evidence="2 3" key="1">
    <citation type="submission" date="2019-07" db="EMBL/GenBank/DDBJ databases">
        <title>Whole genome shotgun sequence of Nocardia ninae NBRC 108245.</title>
        <authorList>
            <person name="Hosoyama A."/>
            <person name="Uohara A."/>
            <person name="Ohji S."/>
            <person name="Ichikawa N."/>
        </authorList>
    </citation>
    <scope>NUCLEOTIDE SEQUENCE [LARGE SCALE GENOMIC DNA]</scope>
    <source>
        <strain evidence="2 3">NBRC 108245</strain>
    </source>
</reference>